<gene>
    <name evidence="10" type="ORF">ACFPT7_07495</name>
</gene>
<dbReference type="InterPro" id="IPR011042">
    <property type="entry name" value="6-blade_b-propeller_TolB-like"/>
</dbReference>
<evidence type="ECO:0000259" key="9">
    <source>
        <dbReference type="Pfam" id="PF00930"/>
    </source>
</evidence>
<comment type="caution">
    <text evidence="10">The sequence shown here is derived from an EMBL/GenBank/DDBJ whole genome shotgun (WGS) entry which is preliminary data.</text>
</comment>
<keyword evidence="11" id="KW-1185">Reference proteome</keyword>
<evidence type="ECO:0000313" key="10">
    <source>
        <dbReference type="EMBL" id="MFC5862131.1"/>
    </source>
</evidence>
<dbReference type="InterPro" id="IPR050278">
    <property type="entry name" value="Serine_Prot_S9B/DPPIV"/>
</dbReference>
<feature type="chain" id="PRO_5046399856" description="Acyl-peptide hydrolase" evidence="7">
    <location>
        <begin position="26"/>
        <end position="716"/>
    </location>
</feature>
<comment type="function">
    <text evidence="6">This enzyme catalyzes the hydrolysis of the N-terminal peptide bond of an N-acetylated peptide to generate an N-acetylated amino acid and a peptide with a free N-terminus. It preferentially cleaves off Ac-Ala, Ac-Met and Ac-Ser. Also, involved in the degradation of oxidized and glycated proteins.</text>
</comment>
<dbReference type="InterPro" id="IPR011659">
    <property type="entry name" value="WD40"/>
</dbReference>
<dbReference type="Pfam" id="PF07676">
    <property type="entry name" value="PD40"/>
    <property type="match status" value="3"/>
</dbReference>
<reference evidence="11" key="1">
    <citation type="journal article" date="2019" name="Int. J. Syst. Evol. Microbiol.">
        <title>The Global Catalogue of Microorganisms (GCM) 10K type strain sequencing project: providing services to taxonomists for standard genome sequencing and annotation.</title>
        <authorList>
            <consortium name="The Broad Institute Genomics Platform"/>
            <consortium name="The Broad Institute Genome Sequencing Center for Infectious Disease"/>
            <person name="Wu L."/>
            <person name="Ma J."/>
        </authorList>
    </citation>
    <scope>NUCLEOTIDE SEQUENCE [LARGE SCALE GENOMIC DNA]</scope>
    <source>
        <strain evidence="11">JCM 4087</strain>
    </source>
</reference>
<keyword evidence="1" id="KW-0645">Protease</keyword>
<accession>A0ABW1ECY0</accession>
<evidence type="ECO:0000256" key="7">
    <source>
        <dbReference type="SAM" id="SignalP"/>
    </source>
</evidence>
<protein>
    <recommendedName>
        <fullName evidence="5">Acyl-peptide hydrolase</fullName>
    </recommendedName>
    <alternativeName>
        <fullName evidence="4">Acylaminoacyl-peptidase</fullName>
    </alternativeName>
</protein>
<dbReference type="PANTHER" id="PTHR11731">
    <property type="entry name" value="PROTEASE FAMILY S9B,C DIPEPTIDYL-PEPTIDASE IV-RELATED"/>
    <property type="match status" value="1"/>
</dbReference>
<evidence type="ECO:0000259" key="8">
    <source>
        <dbReference type="Pfam" id="PF00326"/>
    </source>
</evidence>
<dbReference type="RefSeq" id="WP_263338293.1">
    <property type="nucleotide sequence ID" value="NZ_JAGSYH010000004.1"/>
</dbReference>
<dbReference type="PANTHER" id="PTHR11731:SF193">
    <property type="entry name" value="DIPEPTIDYL PEPTIDASE 9"/>
    <property type="match status" value="1"/>
</dbReference>
<dbReference type="InterPro" id="IPR001375">
    <property type="entry name" value="Peptidase_S9_cat"/>
</dbReference>
<evidence type="ECO:0000313" key="11">
    <source>
        <dbReference type="Proteomes" id="UP001596091"/>
    </source>
</evidence>
<dbReference type="Gene3D" id="2.120.10.30">
    <property type="entry name" value="TolB, C-terminal domain"/>
    <property type="match status" value="2"/>
</dbReference>
<dbReference type="InterPro" id="IPR002471">
    <property type="entry name" value="Pept_S9_AS"/>
</dbReference>
<evidence type="ECO:0000256" key="5">
    <source>
        <dbReference type="ARBA" id="ARBA00032596"/>
    </source>
</evidence>
<dbReference type="InterPro" id="IPR029058">
    <property type="entry name" value="AB_hydrolase_fold"/>
</dbReference>
<dbReference type="InterPro" id="IPR002469">
    <property type="entry name" value="Peptidase_S9B_N"/>
</dbReference>
<keyword evidence="7" id="KW-0732">Signal</keyword>
<dbReference type="SUPFAM" id="SSF53474">
    <property type="entry name" value="alpha/beta-Hydrolases"/>
    <property type="match status" value="1"/>
</dbReference>
<dbReference type="Gene3D" id="3.40.50.1820">
    <property type="entry name" value="alpha/beta hydrolase"/>
    <property type="match status" value="1"/>
</dbReference>
<dbReference type="Pfam" id="PF00930">
    <property type="entry name" value="DPPIV_N"/>
    <property type="match status" value="1"/>
</dbReference>
<organism evidence="10 11">
    <name type="scientific">Acidicapsa dinghuensis</name>
    <dbReference type="NCBI Taxonomy" id="2218256"/>
    <lineage>
        <taxon>Bacteria</taxon>
        <taxon>Pseudomonadati</taxon>
        <taxon>Acidobacteriota</taxon>
        <taxon>Terriglobia</taxon>
        <taxon>Terriglobales</taxon>
        <taxon>Acidobacteriaceae</taxon>
        <taxon>Acidicapsa</taxon>
    </lineage>
</organism>
<proteinExistence type="predicted"/>
<evidence type="ECO:0000256" key="1">
    <source>
        <dbReference type="ARBA" id="ARBA00022670"/>
    </source>
</evidence>
<dbReference type="PROSITE" id="PS00708">
    <property type="entry name" value="PRO_ENDOPEP_SER"/>
    <property type="match status" value="1"/>
</dbReference>
<name>A0ABW1ECY0_9BACT</name>
<dbReference type="Pfam" id="PF00326">
    <property type="entry name" value="Peptidase_S9"/>
    <property type="match status" value="1"/>
</dbReference>
<keyword evidence="3" id="KW-0007">Acetylation</keyword>
<feature type="domain" description="Peptidase S9 prolyl oligopeptidase catalytic" evidence="8">
    <location>
        <begin position="513"/>
        <end position="710"/>
    </location>
</feature>
<dbReference type="SUPFAM" id="SSF82171">
    <property type="entry name" value="DPP6 N-terminal domain-like"/>
    <property type="match status" value="1"/>
</dbReference>
<keyword evidence="2" id="KW-0378">Hydrolase</keyword>
<evidence type="ECO:0000256" key="4">
    <source>
        <dbReference type="ARBA" id="ARBA00032284"/>
    </source>
</evidence>
<feature type="signal peptide" evidence="7">
    <location>
        <begin position="1"/>
        <end position="25"/>
    </location>
</feature>
<dbReference type="Proteomes" id="UP001596091">
    <property type="component" value="Unassembled WGS sequence"/>
</dbReference>
<evidence type="ECO:0000256" key="2">
    <source>
        <dbReference type="ARBA" id="ARBA00022801"/>
    </source>
</evidence>
<dbReference type="EMBL" id="JBHSPH010000002">
    <property type="protein sequence ID" value="MFC5862131.1"/>
    <property type="molecule type" value="Genomic_DNA"/>
</dbReference>
<feature type="domain" description="Dipeptidylpeptidase IV N-terminal" evidence="9">
    <location>
        <begin position="316"/>
        <end position="402"/>
    </location>
</feature>
<evidence type="ECO:0000256" key="6">
    <source>
        <dbReference type="ARBA" id="ARBA00045885"/>
    </source>
</evidence>
<sequence length="716" mass="77751">MNRSVYRVMVAVAGLAVLGMTVTLAGAQTAHRPAFTLNDVMQAPFASDMLAAPRGTSVAWVVNAKGCSNIWVADPSNHAKARQITPYTEDDGFDIGELAWSPDTKSIAFTRGQSLEDETPSNVNNSPEGPLPKEVWVVATAGGAPHKVGAGDSPIFSPDGRRLLFVDKKTILTVAASGDGAAQPLLIDQGTVDSLTWAPDGKRLAFVSHRASHSLIGVYDFVDQTIVWLSPSLDYDSSPEFSPDGARIAFVHVPAQKTPPAFFSQRSGRPWSIWTADVKTGQGRRVWIADAGPGSVFHPTRSATNDVPDVDSATNLFWTNHDDLVFPWEKSGWLHLYAVPVRGGAARALTVGKFEVTHVVFSQDRKRLVYSSTQDDTDRLHIWTVDAEHGSAVRTAQSQAIEDYPQIGADGALFALQSDGNQPLHPIALSAEGQWQRLAPETIPSSFPSSKLVMPQAVTFTAKDGQEAHAQLFLPRETTSKPHPAILFFHGGPQRQMFLGFNTNRSYSWIYAFNQYLVAEGYIVLSVNYRGGTGYGLDYREADNLGPGGSSELNDLFGAITYLRGRQDVDSHRLGIWGPSYGGLMTALGLARASDAFAAGVDYAGIHNWSTFLSSVGDPIDGGDANRRAVESSPIATIDQWHSPVLLVQADDDDVVPSPQAAELIEGLRSHNIDHDVIMIPNEIHDLARYSSWMILFNAADVYFDRYLGKRSAPDP</sequence>
<evidence type="ECO:0000256" key="3">
    <source>
        <dbReference type="ARBA" id="ARBA00022990"/>
    </source>
</evidence>